<accession>A0A7R7ELI8</accession>
<name>A0A7R7ELI8_9FIRM</name>
<keyword evidence="2" id="KW-1185">Reference proteome</keyword>
<dbReference type="Proteomes" id="UP000595897">
    <property type="component" value="Chromosome"/>
</dbReference>
<proteinExistence type="predicted"/>
<evidence type="ECO:0000313" key="2">
    <source>
        <dbReference type="Proteomes" id="UP000595897"/>
    </source>
</evidence>
<sequence>MKTTILQKEEIESFLLAITESEQYLSKEYLVHAIRKSFLHYLSDSRVKGFETPLFLRELIEYVDSRFEESNITASNMLDYMHCNDEHNWIMYYDSVFLRPPKKYSSNGVVECDRKLFMLVLTGFIFDYFRNDKIDIQEIIEREDLSYETNQYGLATVPGVIFKRDYFIFDNKAYLYSILTNTTVIEFADSMPGFAKVITEQIDTGDVLLRLDERLALPVNQAISYSTLNFEKFYGPQFHFSDSLLKKQKTIIVHIDKESCDKLLMVIKQDFDVKYQKKFLHIEIETLPFATGEESKTHFITTFLHGMFYPENDCFTHIDYTKNQYFLDDYVKKYSESTTDVPIDFYAKKELHYKIWCVENGSYSREVWYNLMIASLQGKYRKLLDEILV</sequence>
<gene>
    <name evidence="1" type="ORF">bsdtb5_23090</name>
</gene>
<dbReference type="RefSeq" id="WP_271712165.1">
    <property type="nucleotide sequence ID" value="NZ_AP024169.1"/>
</dbReference>
<reference evidence="1 2" key="1">
    <citation type="submission" date="2020-11" db="EMBL/GenBank/DDBJ databases">
        <title>Draft genome sequencing of a Lachnospiraceae strain isolated from anoxic soil subjected to BSD treatment.</title>
        <authorList>
            <person name="Uek A."/>
            <person name="Tonouchi A."/>
        </authorList>
    </citation>
    <scope>NUCLEOTIDE SEQUENCE [LARGE SCALE GENOMIC DNA]</scope>
    <source>
        <strain evidence="1 2">TB5</strain>
    </source>
</reference>
<dbReference type="KEGG" id="ahb:bsdtb5_23090"/>
<organism evidence="1 2">
    <name type="scientific">Anaeromicropila herbilytica</name>
    <dbReference type="NCBI Taxonomy" id="2785025"/>
    <lineage>
        <taxon>Bacteria</taxon>
        <taxon>Bacillati</taxon>
        <taxon>Bacillota</taxon>
        <taxon>Clostridia</taxon>
        <taxon>Lachnospirales</taxon>
        <taxon>Lachnospiraceae</taxon>
        <taxon>Anaeromicropila</taxon>
    </lineage>
</organism>
<evidence type="ECO:0000313" key="1">
    <source>
        <dbReference type="EMBL" id="BCN31014.1"/>
    </source>
</evidence>
<protein>
    <submittedName>
        <fullName evidence="1">Uncharacterized protein</fullName>
    </submittedName>
</protein>
<dbReference type="EMBL" id="AP024169">
    <property type="protein sequence ID" value="BCN31014.1"/>
    <property type="molecule type" value="Genomic_DNA"/>
</dbReference>
<dbReference type="AlphaFoldDB" id="A0A7R7ELI8"/>